<dbReference type="EMBL" id="JAJSOW010000100">
    <property type="protein sequence ID" value="KAI9185907.1"/>
    <property type="molecule type" value="Genomic_DNA"/>
</dbReference>
<evidence type="ECO:0000256" key="1">
    <source>
        <dbReference type="SAM" id="Coils"/>
    </source>
</evidence>
<reference evidence="3" key="2">
    <citation type="submission" date="2023-02" db="EMBL/GenBank/DDBJ databases">
        <authorList>
            <person name="Swenson N.G."/>
            <person name="Wegrzyn J.L."/>
            <person name="Mcevoy S.L."/>
        </authorList>
    </citation>
    <scope>NUCLEOTIDE SEQUENCE</scope>
    <source>
        <strain evidence="3">91603</strain>
        <tissue evidence="3">Leaf</tissue>
    </source>
</reference>
<comment type="caution">
    <text evidence="3">The sequence shown here is derived from an EMBL/GenBank/DDBJ whole genome shotgun (WGS) entry which is preliminary data.</text>
</comment>
<feature type="compositionally biased region" description="Polar residues" evidence="2">
    <location>
        <begin position="29"/>
        <end position="41"/>
    </location>
</feature>
<accession>A0AAD5J5H9</accession>
<feature type="coiled-coil region" evidence="1">
    <location>
        <begin position="149"/>
        <end position="186"/>
    </location>
</feature>
<organism evidence="3 4">
    <name type="scientific">Acer negundo</name>
    <name type="common">Box elder</name>
    <dbReference type="NCBI Taxonomy" id="4023"/>
    <lineage>
        <taxon>Eukaryota</taxon>
        <taxon>Viridiplantae</taxon>
        <taxon>Streptophyta</taxon>
        <taxon>Embryophyta</taxon>
        <taxon>Tracheophyta</taxon>
        <taxon>Spermatophyta</taxon>
        <taxon>Magnoliopsida</taxon>
        <taxon>eudicotyledons</taxon>
        <taxon>Gunneridae</taxon>
        <taxon>Pentapetalae</taxon>
        <taxon>rosids</taxon>
        <taxon>malvids</taxon>
        <taxon>Sapindales</taxon>
        <taxon>Sapindaceae</taxon>
        <taxon>Hippocastanoideae</taxon>
        <taxon>Acereae</taxon>
        <taxon>Acer</taxon>
    </lineage>
</organism>
<name>A0AAD5J5H9_ACENE</name>
<feature type="compositionally biased region" description="Low complexity" evidence="2">
    <location>
        <begin position="42"/>
        <end position="55"/>
    </location>
</feature>
<evidence type="ECO:0000256" key="2">
    <source>
        <dbReference type="SAM" id="MobiDB-lite"/>
    </source>
</evidence>
<dbReference type="AlphaFoldDB" id="A0AAD5J5H9"/>
<dbReference type="Proteomes" id="UP001064489">
    <property type="component" value="Chromosome 3"/>
</dbReference>
<reference evidence="3" key="1">
    <citation type="journal article" date="2022" name="Plant J.">
        <title>Strategies of tolerance reflected in two North American maple genomes.</title>
        <authorList>
            <person name="McEvoy S.L."/>
            <person name="Sezen U.U."/>
            <person name="Trouern-Trend A."/>
            <person name="McMahon S.M."/>
            <person name="Schaberg P.G."/>
            <person name="Yang J."/>
            <person name="Wegrzyn J.L."/>
            <person name="Swenson N.G."/>
        </authorList>
    </citation>
    <scope>NUCLEOTIDE SEQUENCE</scope>
    <source>
        <strain evidence="3">91603</strain>
    </source>
</reference>
<keyword evidence="4" id="KW-1185">Reference proteome</keyword>
<proteinExistence type="predicted"/>
<evidence type="ECO:0000313" key="4">
    <source>
        <dbReference type="Proteomes" id="UP001064489"/>
    </source>
</evidence>
<gene>
    <name evidence="3" type="ORF">LWI28_011804</name>
</gene>
<feature type="region of interest" description="Disordered" evidence="2">
    <location>
        <begin position="26"/>
        <end position="58"/>
    </location>
</feature>
<sequence>MPLSSLGQTKVIDQTFCHQANCPRLVDHSTPSSTLPPNQVISVDSDSGESTSDSDNVSDHLLDYIDKTSMRLSRPSEVLPNVEMAVLVGDVGASLHDNSEWGGPSVDPFDMLHFMSTGGYIGEGNWKDLEVATNSERIRAVFNNGVYAVEELTQALITLEKQASEISRLKKELVEKENLLKAVCARELKIKQGFEERFRQ</sequence>
<protein>
    <submittedName>
        <fullName evidence="3">Uncharacterized protein</fullName>
    </submittedName>
</protein>
<evidence type="ECO:0000313" key="3">
    <source>
        <dbReference type="EMBL" id="KAI9185907.1"/>
    </source>
</evidence>
<keyword evidence="1" id="KW-0175">Coiled coil</keyword>